<evidence type="ECO:0000313" key="1">
    <source>
        <dbReference type="EMBL" id="EUA56711.1"/>
    </source>
</evidence>
<comment type="caution">
    <text evidence="1">The sequence shown here is derived from an EMBL/GenBank/DDBJ whole genome shotgun (WGS) entry which is preliminary data.</text>
</comment>
<protein>
    <submittedName>
        <fullName evidence="1">FtsK/SpoIIIE family domain protein</fullName>
    </submittedName>
</protein>
<organism evidence="1">
    <name type="scientific">Mycobacterium xenopi 4042</name>
    <dbReference type="NCBI Taxonomy" id="1299334"/>
    <lineage>
        <taxon>Bacteria</taxon>
        <taxon>Bacillati</taxon>
        <taxon>Actinomycetota</taxon>
        <taxon>Actinomycetes</taxon>
        <taxon>Mycobacteriales</taxon>
        <taxon>Mycobacteriaceae</taxon>
        <taxon>Mycobacterium</taxon>
    </lineage>
</organism>
<dbReference type="AlphaFoldDB" id="X8CLK2"/>
<proteinExistence type="predicted"/>
<name>X8CLK2_MYCXE</name>
<reference evidence="1" key="1">
    <citation type="submission" date="2014-01" db="EMBL/GenBank/DDBJ databases">
        <authorList>
            <person name="Brown-Elliot B."/>
            <person name="Wallace R."/>
            <person name="Lenaerts A."/>
            <person name="Ordway D."/>
            <person name="DeGroote M.A."/>
            <person name="Parker T."/>
            <person name="Sizemore C."/>
            <person name="Tallon L.J."/>
            <person name="Sadzewicz L.K."/>
            <person name="Sengamalay N."/>
            <person name="Fraser C.M."/>
            <person name="Hine E."/>
            <person name="Shefchek K.A."/>
            <person name="Das S.P."/>
            <person name="Tettelin H."/>
        </authorList>
    </citation>
    <scope>NUCLEOTIDE SEQUENCE [LARGE SCALE GENOMIC DNA]</scope>
    <source>
        <strain evidence="1">4042</strain>
    </source>
</reference>
<gene>
    <name evidence="1" type="ORF">I553_8765</name>
</gene>
<dbReference type="PATRIC" id="fig|1299334.3.peg.2857"/>
<accession>X8CLK2</accession>
<dbReference type="EMBL" id="JAOB01000029">
    <property type="protein sequence ID" value="EUA56711.1"/>
    <property type="molecule type" value="Genomic_DNA"/>
</dbReference>
<sequence>MLAGRVSQPEDVKLMVVTRHPEQWSWLVWLPHNHHDEMFDACGMRRLVFGSPTELEEALDAELHRKGRGRGPHRWGPARPRCPRRWRHRGCR</sequence>